<dbReference type="EMBL" id="BMHV01000001">
    <property type="protein sequence ID" value="GGF51724.1"/>
    <property type="molecule type" value="Genomic_DNA"/>
</dbReference>
<keyword evidence="2" id="KW-1185">Reference proteome</keyword>
<evidence type="ECO:0000313" key="2">
    <source>
        <dbReference type="Proteomes" id="UP000632498"/>
    </source>
</evidence>
<dbReference type="RefSeq" id="WP_188659951.1">
    <property type="nucleotide sequence ID" value="NZ_BMHV01000001.1"/>
</dbReference>
<dbReference type="InterPro" id="IPR008949">
    <property type="entry name" value="Isoprenoid_synthase_dom_sf"/>
</dbReference>
<name>A0A917F7R5_9PROT</name>
<dbReference type="SUPFAM" id="SSF48576">
    <property type="entry name" value="Terpenoid synthases"/>
    <property type="match status" value="1"/>
</dbReference>
<comment type="caution">
    <text evidence="1">The sequence shown here is derived from an EMBL/GenBank/DDBJ whole genome shotgun (WGS) entry which is preliminary data.</text>
</comment>
<dbReference type="Proteomes" id="UP000632498">
    <property type="component" value="Unassembled WGS sequence"/>
</dbReference>
<dbReference type="Gene3D" id="1.10.600.10">
    <property type="entry name" value="Farnesyl Diphosphate Synthase"/>
    <property type="match status" value="1"/>
</dbReference>
<reference evidence="1" key="2">
    <citation type="submission" date="2020-09" db="EMBL/GenBank/DDBJ databases">
        <authorList>
            <person name="Sun Q."/>
            <person name="Zhou Y."/>
        </authorList>
    </citation>
    <scope>NUCLEOTIDE SEQUENCE</scope>
    <source>
        <strain evidence="1">CGMCC 1.15254</strain>
    </source>
</reference>
<accession>A0A917F7R5</accession>
<gene>
    <name evidence="1" type="ORF">GCM10011332_01170</name>
</gene>
<reference evidence="1" key="1">
    <citation type="journal article" date="2014" name="Int. J. Syst. Evol. Microbiol.">
        <title>Complete genome sequence of Corynebacterium casei LMG S-19264T (=DSM 44701T), isolated from a smear-ripened cheese.</title>
        <authorList>
            <consortium name="US DOE Joint Genome Institute (JGI-PGF)"/>
            <person name="Walter F."/>
            <person name="Albersmeier A."/>
            <person name="Kalinowski J."/>
            <person name="Ruckert C."/>
        </authorList>
    </citation>
    <scope>NUCLEOTIDE SEQUENCE</scope>
    <source>
        <strain evidence="1">CGMCC 1.15254</strain>
    </source>
</reference>
<organism evidence="1 2">
    <name type="scientific">Terasakiella brassicae</name>
    <dbReference type="NCBI Taxonomy" id="1634917"/>
    <lineage>
        <taxon>Bacteria</taxon>
        <taxon>Pseudomonadati</taxon>
        <taxon>Pseudomonadota</taxon>
        <taxon>Alphaproteobacteria</taxon>
        <taxon>Rhodospirillales</taxon>
        <taxon>Terasakiellaceae</taxon>
        <taxon>Terasakiella</taxon>
    </lineage>
</organism>
<evidence type="ECO:0000313" key="1">
    <source>
        <dbReference type="EMBL" id="GGF51724.1"/>
    </source>
</evidence>
<proteinExistence type="predicted"/>
<dbReference type="AlphaFoldDB" id="A0A917F7R5"/>
<sequence length="276" mass="31153">MTSSLSLCAQEIRKNEHDQFLCGLFAPEDRQTDFFAMQLFHMETLRIRDAVSEPHLGLIRLQWWRDLVDGIYNGDKSADAENGTHQEIAQTLAKGAIDKALFDRYFNARSFDMEDRAHDDMSALVRYCEATGGLSAQIKEAAIGCPVSEASLKVGTANALCHIIRTLAHQSRVARCKLPLLLIKKHNLDLNGFYKFECRAELKNIVAELVSEIERLIADARTQGATPNAVLLNTVGLEDYLKRLKKVDCDPFNPNIGQGRLSKQIKLAFKAWRNRY</sequence>
<dbReference type="Pfam" id="PF00494">
    <property type="entry name" value="SQS_PSY"/>
    <property type="match status" value="1"/>
</dbReference>
<dbReference type="InterPro" id="IPR002060">
    <property type="entry name" value="Squ/phyt_synthse"/>
</dbReference>
<protein>
    <submittedName>
        <fullName evidence="1">Phytoene synthase</fullName>
    </submittedName>
</protein>